<comment type="caution">
    <text evidence="1">The sequence shown here is derived from an EMBL/GenBank/DDBJ whole genome shotgun (WGS) entry which is preliminary data.</text>
</comment>
<dbReference type="RefSeq" id="WP_166450936.1">
    <property type="nucleotide sequence ID" value="NZ_JAAOMA010000004.1"/>
</dbReference>
<sequence>MSSDKKIERGLRDLVFPWIQALGTREGLEQSSDVLARALAKVYVSASSGGDGEMAVLMLSGLVNKINHEIELLSPTVGVSENTKVTSQ</sequence>
<organism evidence="1 2">
    <name type="scientific">Chromobacterium fluminis</name>
    <dbReference type="NCBI Taxonomy" id="3044269"/>
    <lineage>
        <taxon>Bacteria</taxon>
        <taxon>Pseudomonadati</taxon>
        <taxon>Pseudomonadota</taxon>
        <taxon>Betaproteobacteria</taxon>
        <taxon>Neisseriales</taxon>
        <taxon>Chromobacteriaceae</taxon>
        <taxon>Chromobacterium</taxon>
    </lineage>
</organism>
<accession>A0ABX0KY11</accession>
<gene>
    <name evidence="1" type="ORF">HA052_04340</name>
</gene>
<reference evidence="1 2" key="1">
    <citation type="submission" date="2020-03" db="EMBL/GenBank/DDBJ databases">
        <title>Draft genome sequence of environmentally isolated cultures.</title>
        <authorList>
            <person name="Wilson H.S."/>
            <person name="De Leon M.E."/>
        </authorList>
    </citation>
    <scope>NUCLEOTIDE SEQUENCE [LARGE SCALE GENOMIC DNA]</scope>
    <source>
        <strain evidence="1 2">HSC-31F16</strain>
    </source>
</reference>
<name>A0ABX0KY11_9NEIS</name>
<dbReference type="EMBL" id="JAAOMA010000004">
    <property type="protein sequence ID" value="NHR04419.1"/>
    <property type="molecule type" value="Genomic_DNA"/>
</dbReference>
<keyword evidence="2" id="KW-1185">Reference proteome</keyword>
<dbReference type="Proteomes" id="UP001515641">
    <property type="component" value="Unassembled WGS sequence"/>
</dbReference>
<evidence type="ECO:0000313" key="1">
    <source>
        <dbReference type="EMBL" id="NHR04419.1"/>
    </source>
</evidence>
<protein>
    <submittedName>
        <fullName evidence="1">Uncharacterized protein</fullName>
    </submittedName>
</protein>
<proteinExistence type="predicted"/>
<evidence type="ECO:0000313" key="2">
    <source>
        <dbReference type="Proteomes" id="UP001515641"/>
    </source>
</evidence>